<proteinExistence type="predicted"/>
<accession>S2IUL5</accession>
<dbReference type="OrthoDB" id="2284502at2759"/>
<keyword evidence="2" id="KW-1185">Reference proteome</keyword>
<name>S2IUL5_MUCC1</name>
<feature type="non-terminal residue" evidence="1">
    <location>
        <position position="64"/>
    </location>
</feature>
<dbReference type="AlphaFoldDB" id="S2IUL5"/>
<reference evidence="2" key="1">
    <citation type="submission" date="2013-05" db="EMBL/GenBank/DDBJ databases">
        <title>The Genome sequence of Mucor circinelloides f. circinelloides 1006PhL.</title>
        <authorList>
            <consortium name="The Broad Institute Genomics Platform"/>
            <person name="Cuomo C."/>
            <person name="Earl A."/>
            <person name="Findley K."/>
            <person name="Lee S.C."/>
            <person name="Walker B."/>
            <person name="Young S."/>
            <person name="Zeng Q."/>
            <person name="Gargeya S."/>
            <person name="Fitzgerald M."/>
            <person name="Haas B."/>
            <person name="Abouelleil A."/>
            <person name="Allen A.W."/>
            <person name="Alvarado L."/>
            <person name="Arachchi H.M."/>
            <person name="Berlin A.M."/>
            <person name="Chapman S.B."/>
            <person name="Gainer-Dewar J."/>
            <person name="Goldberg J."/>
            <person name="Griggs A."/>
            <person name="Gujja S."/>
            <person name="Hansen M."/>
            <person name="Howarth C."/>
            <person name="Imamovic A."/>
            <person name="Ireland A."/>
            <person name="Larimer J."/>
            <person name="McCowan C."/>
            <person name="Murphy C."/>
            <person name="Pearson M."/>
            <person name="Poon T.W."/>
            <person name="Priest M."/>
            <person name="Roberts A."/>
            <person name="Saif S."/>
            <person name="Shea T."/>
            <person name="Sisk P."/>
            <person name="Sykes S."/>
            <person name="Wortman J."/>
            <person name="Nusbaum C."/>
            <person name="Birren B."/>
        </authorList>
    </citation>
    <scope>NUCLEOTIDE SEQUENCE [LARGE SCALE GENOMIC DNA]</scope>
    <source>
        <strain evidence="2">1006PhL</strain>
    </source>
</reference>
<dbReference type="Proteomes" id="UP000014254">
    <property type="component" value="Unassembled WGS sequence"/>
</dbReference>
<protein>
    <recommendedName>
        <fullName evidence="3">DUF659 domain-containing protein</fullName>
    </recommendedName>
</protein>
<organism evidence="1 2">
    <name type="scientific">Mucor circinelloides f. circinelloides (strain 1006PhL)</name>
    <name type="common">Mucormycosis agent</name>
    <name type="synonym">Calyptromyces circinelloides</name>
    <dbReference type="NCBI Taxonomy" id="1220926"/>
    <lineage>
        <taxon>Eukaryota</taxon>
        <taxon>Fungi</taxon>
        <taxon>Fungi incertae sedis</taxon>
        <taxon>Mucoromycota</taxon>
        <taxon>Mucoromycotina</taxon>
        <taxon>Mucoromycetes</taxon>
        <taxon>Mucorales</taxon>
        <taxon>Mucorineae</taxon>
        <taxon>Mucoraceae</taxon>
        <taxon>Mucor</taxon>
    </lineage>
</organism>
<evidence type="ECO:0000313" key="2">
    <source>
        <dbReference type="Proteomes" id="UP000014254"/>
    </source>
</evidence>
<evidence type="ECO:0000313" key="1">
    <source>
        <dbReference type="EMBL" id="EPB80969.1"/>
    </source>
</evidence>
<sequence length="64" mass="7316">MAQIFVDILKEFKCLHLLNCITCDNASNNLKMAENLEKLAAETNQFTFKKSKQLIPCYAHVVNL</sequence>
<dbReference type="VEuPathDB" id="FungiDB:HMPREF1544_12339"/>
<gene>
    <name evidence="1" type="ORF">HMPREF1544_12339</name>
</gene>
<dbReference type="InParanoid" id="S2IUL5"/>
<evidence type="ECO:0008006" key="3">
    <source>
        <dbReference type="Google" id="ProtNLM"/>
    </source>
</evidence>
<dbReference type="EMBL" id="KE124255">
    <property type="protein sequence ID" value="EPB80969.1"/>
    <property type="molecule type" value="Genomic_DNA"/>
</dbReference>